<dbReference type="Proteomes" id="UP001183619">
    <property type="component" value="Unassembled WGS sequence"/>
</dbReference>
<gene>
    <name evidence="6" type="ORF">J2S37_001809</name>
</gene>
<evidence type="ECO:0000313" key="6">
    <source>
        <dbReference type="EMBL" id="MDR7355271.1"/>
    </source>
</evidence>
<evidence type="ECO:0000256" key="1">
    <source>
        <dbReference type="ARBA" id="ARBA00004141"/>
    </source>
</evidence>
<feature type="transmembrane region" description="Helical" evidence="5">
    <location>
        <begin position="158"/>
        <end position="176"/>
    </location>
</feature>
<protein>
    <submittedName>
        <fullName evidence="6">Energy-coupling factor transport system permease protein</fullName>
    </submittedName>
</protein>
<proteinExistence type="predicted"/>
<sequence>MKLNPLTTLSIIAAAWIVVLGTDNPIVFAIVTISALSAGVAATRGVSFLITALAIIAPVAASISIIHIPFGDTPLMPLVTAEGLARATHLSFRFTAIMASMLAGVCLMSVPDLSKALQASRLNHKISFIIGSCAQFLPQGHSIYRTVRLANQIKGRKVTIINAITTVLIPTVIHVLNTAPERTLALEVAGIDQPGQRSVYRPVPDHRLEKLARPLILILACAVVWAWR</sequence>
<feature type="transmembrane region" description="Helical" evidence="5">
    <location>
        <begin position="90"/>
        <end position="110"/>
    </location>
</feature>
<accession>A0ABU2BAF7</accession>
<comment type="subcellular location">
    <subcellularLocation>
        <location evidence="1">Membrane</location>
        <topology evidence="1">Multi-pass membrane protein</topology>
    </subcellularLocation>
</comment>
<evidence type="ECO:0000256" key="4">
    <source>
        <dbReference type="ARBA" id="ARBA00023136"/>
    </source>
</evidence>
<keyword evidence="4 5" id="KW-0472">Membrane</keyword>
<evidence type="ECO:0000256" key="3">
    <source>
        <dbReference type="ARBA" id="ARBA00022989"/>
    </source>
</evidence>
<feature type="transmembrane region" description="Helical" evidence="5">
    <location>
        <begin position="12"/>
        <end position="36"/>
    </location>
</feature>
<evidence type="ECO:0000256" key="5">
    <source>
        <dbReference type="SAM" id="Phobius"/>
    </source>
</evidence>
<evidence type="ECO:0000256" key="2">
    <source>
        <dbReference type="ARBA" id="ARBA00022692"/>
    </source>
</evidence>
<feature type="transmembrane region" description="Helical" evidence="5">
    <location>
        <begin position="211"/>
        <end position="227"/>
    </location>
</feature>
<reference evidence="6 7" key="1">
    <citation type="submission" date="2023-07" db="EMBL/GenBank/DDBJ databases">
        <title>Sequencing the genomes of 1000 actinobacteria strains.</title>
        <authorList>
            <person name="Klenk H.-P."/>
        </authorList>
    </citation>
    <scope>NUCLEOTIDE SEQUENCE [LARGE SCALE GENOMIC DNA]</scope>
    <source>
        <strain evidence="6 7">DSM 44508</strain>
    </source>
</reference>
<dbReference type="EMBL" id="JAVDYF010000001">
    <property type="protein sequence ID" value="MDR7355271.1"/>
    <property type="molecule type" value="Genomic_DNA"/>
</dbReference>
<keyword evidence="2 5" id="KW-0812">Transmembrane</keyword>
<organism evidence="6 7">
    <name type="scientific">Corynebacterium felinum</name>
    <dbReference type="NCBI Taxonomy" id="131318"/>
    <lineage>
        <taxon>Bacteria</taxon>
        <taxon>Bacillati</taxon>
        <taxon>Actinomycetota</taxon>
        <taxon>Actinomycetes</taxon>
        <taxon>Mycobacteriales</taxon>
        <taxon>Corynebacteriaceae</taxon>
        <taxon>Corynebacterium</taxon>
    </lineage>
</organism>
<dbReference type="InterPro" id="IPR003339">
    <property type="entry name" value="ABC/ECF_trnsptr_transmembrane"/>
</dbReference>
<comment type="caution">
    <text evidence="6">The sequence shown here is derived from an EMBL/GenBank/DDBJ whole genome shotgun (WGS) entry which is preliminary data.</text>
</comment>
<dbReference type="RefSeq" id="WP_277105368.1">
    <property type="nucleotide sequence ID" value="NZ_BAAAJS010000081.1"/>
</dbReference>
<keyword evidence="3 5" id="KW-1133">Transmembrane helix</keyword>
<evidence type="ECO:0000313" key="7">
    <source>
        <dbReference type="Proteomes" id="UP001183619"/>
    </source>
</evidence>
<dbReference type="CDD" id="cd16914">
    <property type="entry name" value="EcfT"/>
    <property type="match status" value="1"/>
</dbReference>
<feature type="transmembrane region" description="Helical" evidence="5">
    <location>
        <begin position="48"/>
        <end position="70"/>
    </location>
</feature>
<name>A0ABU2BAF7_9CORY</name>
<keyword evidence="7" id="KW-1185">Reference proteome</keyword>